<gene>
    <name evidence="2" type="ORF">FUAX_07330</name>
</gene>
<dbReference type="EMBL" id="AP025314">
    <property type="protein sequence ID" value="BDD08301.1"/>
    <property type="molecule type" value="Genomic_DNA"/>
</dbReference>
<organism evidence="2 3">
    <name type="scientific">Fulvitalea axinellae</name>
    <dbReference type="NCBI Taxonomy" id="1182444"/>
    <lineage>
        <taxon>Bacteria</taxon>
        <taxon>Pseudomonadati</taxon>
        <taxon>Bacteroidota</taxon>
        <taxon>Cytophagia</taxon>
        <taxon>Cytophagales</taxon>
        <taxon>Persicobacteraceae</taxon>
        <taxon>Fulvitalea</taxon>
    </lineage>
</organism>
<dbReference type="InterPro" id="IPR053864">
    <property type="entry name" value="DUF6933"/>
</dbReference>
<dbReference type="AlphaFoldDB" id="A0AAU9C871"/>
<feature type="domain" description="DUF6933" evidence="1">
    <location>
        <begin position="8"/>
        <end position="104"/>
    </location>
</feature>
<evidence type="ECO:0000313" key="2">
    <source>
        <dbReference type="EMBL" id="BDD08301.1"/>
    </source>
</evidence>
<protein>
    <recommendedName>
        <fullName evidence="1">DUF6933 domain-containing protein</fullName>
    </recommendedName>
</protein>
<keyword evidence="3" id="KW-1185">Reference proteome</keyword>
<reference evidence="2 3" key="1">
    <citation type="submission" date="2021-12" db="EMBL/GenBank/DDBJ databases">
        <title>Genome sequencing of bacteria with rrn-lacking chromosome and rrn-plasmid.</title>
        <authorList>
            <person name="Anda M."/>
            <person name="Iwasaki W."/>
        </authorList>
    </citation>
    <scope>NUCLEOTIDE SEQUENCE [LARGE SCALE GENOMIC DNA]</scope>
    <source>
        <strain evidence="2 3">DSM 100852</strain>
    </source>
</reference>
<accession>A0AAU9C871</accession>
<evidence type="ECO:0000259" key="1">
    <source>
        <dbReference type="Pfam" id="PF22016"/>
    </source>
</evidence>
<name>A0AAU9C871_9BACT</name>
<evidence type="ECO:0000313" key="3">
    <source>
        <dbReference type="Proteomes" id="UP001348817"/>
    </source>
</evidence>
<dbReference type="Proteomes" id="UP001348817">
    <property type="component" value="Chromosome"/>
</dbReference>
<dbReference type="RefSeq" id="WP_338393569.1">
    <property type="nucleotide sequence ID" value="NZ_AP025314.1"/>
</dbReference>
<sequence length="168" mass="19218">MIFSASIHVQEKIKTEYEISASQPEFGLWHWYVGLQMITNRKRGFVLVNSLTGYTVCLENSTKPIIRNFSKCFQKALETSLSGKVSKEALENYFAKQPPLTFANPERDDLLEYTYNRAMTIFFMLRQDSWDNVMEAINKSDKNILGSQTSGSSSPALLMVKRLEKELG</sequence>
<proteinExistence type="predicted"/>
<dbReference type="KEGG" id="fax:FUAX_07330"/>
<dbReference type="Pfam" id="PF22016">
    <property type="entry name" value="DUF6933"/>
    <property type="match status" value="1"/>
</dbReference>